<dbReference type="SUPFAM" id="SSF161098">
    <property type="entry name" value="MetI-like"/>
    <property type="match status" value="1"/>
</dbReference>
<evidence type="ECO:0000256" key="7">
    <source>
        <dbReference type="RuleBase" id="RU363032"/>
    </source>
</evidence>
<dbReference type="GO" id="GO:0005886">
    <property type="term" value="C:plasma membrane"/>
    <property type="evidence" value="ECO:0007669"/>
    <property type="project" value="UniProtKB-SubCell"/>
</dbReference>
<keyword evidence="6 7" id="KW-0472">Membrane</keyword>
<evidence type="ECO:0000256" key="1">
    <source>
        <dbReference type="ARBA" id="ARBA00004651"/>
    </source>
</evidence>
<evidence type="ECO:0000259" key="8">
    <source>
        <dbReference type="PROSITE" id="PS50928"/>
    </source>
</evidence>
<accession>A0A7H0H4H6</accession>
<feature type="transmembrane region" description="Helical" evidence="7">
    <location>
        <begin position="200"/>
        <end position="229"/>
    </location>
</feature>
<evidence type="ECO:0000256" key="5">
    <source>
        <dbReference type="ARBA" id="ARBA00022989"/>
    </source>
</evidence>
<dbReference type="PANTHER" id="PTHR30193:SF1">
    <property type="entry name" value="ABC TRANSPORTER PERMEASE PROTEIN YESP-RELATED"/>
    <property type="match status" value="1"/>
</dbReference>
<reference evidence="9 10" key="1">
    <citation type="submission" date="2020-08" db="EMBL/GenBank/DDBJ databases">
        <title>Genome sequence of Tessaracoccus defluvii JCM 17540T.</title>
        <authorList>
            <person name="Hyun D.-W."/>
            <person name="Bae J.-W."/>
        </authorList>
    </citation>
    <scope>NUCLEOTIDE SEQUENCE [LARGE SCALE GENOMIC DNA]</scope>
    <source>
        <strain evidence="9 10">JCM 17540</strain>
    </source>
</reference>
<evidence type="ECO:0000256" key="2">
    <source>
        <dbReference type="ARBA" id="ARBA00022448"/>
    </source>
</evidence>
<organism evidence="9 10">
    <name type="scientific">Tessaracoccus defluvii</name>
    <dbReference type="NCBI Taxonomy" id="1285901"/>
    <lineage>
        <taxon>Bacteria</taxon>
        <taxon>Bacillati</taxon>
        <taxon>Actinomycetota</taxon>
        <taxon>Actinomycetes</taxon>
        <taxon>Propionibacteriales</taxon>
        <taxon>Propionibacteriaceae</taxon>
        <taxon>Tessaracoccus</taxon>
    </lineage>
</organism>
<dbReference type="Gene3D" id="1.10.3720.10">
    <property type="entry name" value="MetI-like"/>
    <property type="match status" value="1"/>
</dbReference>
<keyword evidence="5 7" id="KW-1133">Transmembrane helix</keyword>
<feature type="transmembrane region" description="Helical" evidence="7">
    <location>
        <begin position="75"/>
        <end position="96"/>
    </location>
</feature>
<proteinExistence type="inferred from homology"/>
<dbReference type="PROSITE" id="PS50928">
    <property type="entry name" value="ABC_TM1"/>
    <property type="match status" value="1"/>
</dbReference>
<dbReference type="CDD" id="cd06261">
    <property type="entry name" value="TM_PBP2"/>
    <property type="match status" value="1"/>
</dbReference>
<keyword evidence="3" id="KW-1003">Cell membrane</keyword>
<keyword evidence="4 7" id="KW-0812">Transmembrane</keyword>
<dbReference type="InterPro" id="IPR000515">
    <property type="entry name" value="MetI-like"/>
</dbReference>
<feature type="transmembrane region" description="Helical" evidence="7">
    <location>
        <begin position="156"/>
        <end position="179"/>
    </location>
</feature>
<gene>
    <name evidence="9" type="ORF">H9L22_14745</name>
</gene>
<name>A0A7H0H4H6_9ACTN</name>
<feature type="domain" description="ABC transmembrane type-1" evidence="8">
    <location>
        <begin position="71"/>
        <end position="288"/>
    </location>
</feature>
<evidence type="ECO:0000256" key="3">
    <source>
        <dbReference type="ARBA" id="ARBA00022475"/>
    </source>
</evidence>
<protein>
    <submittedName>
        <fullName evidence="9">Sugar ABC transporter permease</fullName>
    </submittedName>
</protein>
<dbReference type="PANTHER" id="PTHR30193">
    <property type="entry name" value="ABC TRANSPORTER PERMEASE PROTEIN"/>
    <property type="match status" value="1"/>
</dbReference>
<keyword evidence="10" id="KW-1185">Reference proteome</keyword>
<dbReference type="KEGG" id="tdf:H9L22_14745"/>
<feature type="transmembrane region" description="Helical" evidence="7">
    <location>
        <begin position="12"/>
        <end position="37"/>
    </location>
</feature>
<keyword evidence="2 7" id="KW-0813">Transport</keyword>
<evidence type="ECO:0000313" key="9">
    <source>
        <dbReference type="EMBL" id="QNP55442.1"/>
    </source>
</evidence>
<dbReference type="GO" id="GO:0055085">
    <property type="term" value="P:transmembrane transport"/>
    <property type="evidence" value="ECO:0007669"/>
    <property type="project" value="InterPro"/>
</dbReference>
<dbReference type="InterPro" id="IPR035906">
    <property type="entry name" value="MetI-like_sf"/>
</dbReference>
<feature type="transmembrane region" description="Helical" evidence="7">
    <location>
        <begin position="267"/>
        <end position="289"/>
    </location>
</feature>
<dbReference type="RefSeq" id="WP_187720572.1">
    <property type="nucleotide sequence ID" value="NZ_BAABBL010000009.1"/>
</dbReference>
<feature type="transmembrane region" description="Helical" evidence="7">
    <location>
        <begin position="108"/>
        <end position="128"/>
    </location>
</feature>
<dbReference type="AlphaFoldDB" id="A0A7H0H4H6"/>
<evidence type="ECO:0000256" key="4">
    <source>
        <dbReference type="ARBA" id="ARBA00022692"/>
    </source>
</evidence>
<dbReference type="InterPro" id="IPR051393">
    <property type="entry name" value="ABC_transporter_permease"/>
</dbReference>
<dbReference type="Proteomes" id="UP000516117">
    <property type="component" value="Chromosome"/>
</dbReference>
<comment type="similarity">
    <text evidence="7">Belongs to the binding-protein-dependent transport system permease family.</text>
</comment>
<evidence type="ECO:0000256" key="6">
    <source>
        <dbReference type="ARBA" id="ARBA00023136"/>
    </source>
</evidence>
<evidence type="ECO:0000313" key="10">
    <source>
        <dbReference type="Proteomes" id="UP000516117"/>
    </source>
</evidence>
<dbReference type="Pfam" id="PF00528">
    <property type="entry name" value="BPD_transp_1"/>
    <property type="match status" value="1"/>
</dbReference>
<dbReference type="EMBL" id="CP060789">
    <property type="protein sequence ID" value="QNP55442.1"/>
    <property type="molecule type" value="Genomic_DNA"/>
</dbReference>
<sequence length="307" mass="33889">MKKKWSRYPARTFYAFTAPWTVGFLLLTAVPLIYGFAVSLTNFDGVSPRWKFVGLRNYFELLTDGDLWVSLFRTLGFAAIVVPLSVAGALGLAVMLNRRLRAVGVWRTIFFLPSVVPVVALAIMWKLVLNKDSGILNALLGSVGIEKISWLTDPMAFYALVIMTLWGLGGGMVILLAALQGVPVELEEAATVDGASKWSVFWHVTVPMISPILFFQVITGVIGALQILVQPLLLTPAGGITGASSVPESNRLYMIRVYEEFFTKNRFGYGSAMLWVYFVVILALTLVLLRSSRSAVYYEVDMDGEGR</sequence>
<comment type="subcellular location">
    <subcellularLocation>
        <location evidence="1 7">Cell membrane</location>
        <topology evidence="1 7">Multi-pass membrane protein</topology>
    </subcellularLocation>
</comment>